<dbReference type="OrthoDB" id="2274698at2759"/>
<protein>
    <recommendedName>
        <fullName evidence="12">Fusaric acid resistance protein</fullName>
    </recommendedName>
</protein>
<comment type="subcellular location">
    <subcellularLocation>
        <location evidence="1">Membrane</location>
        <topology evidence="1">Multi-pass membrane protein</topology>
    </subcellularLocation>
</comment>
<dbReference type="Pfam" id="PF10334">
    <property type="entry name" value="BRE4"/>
    <property type="match status" value="1"/>
</dbReference>
<evidence type="ECO:0000256" key="2">
    <source>
        <dbReference type="ARBA" id="ARBA00022692"/>
    </source>
</evidence>
<reference evidence="10" key="1">
    <citation type="journal article" date="2020" name="BMC Genomics">
        <title>Correction to: Identification and distribution of gene clusters required for synthesis of sphingolipid metabolism inhibitors in diverse species of the filamentous fungus Fusarium.</title>
        <authorList>
            <person name="Kim H.S."/>
            <person name="Lohmar J.M."/>
            <person name="Busman M."/>
            <person name="Brown D.W."/>
            <person name="Naumann T.A."/>
            <person name="Divon H.H."/>
            <person name="Lysoe E."/>
            <person name="Uhlig S."/>
            <person name="Proctor R.H."/>
        </authorList>
    </citation>
    <scope>NUCLEOTIDE SEQUENCE</scope>
    <source>
        <strain evidence="10">NRRL 22465</strain>
    </source>
</reference>
<evidence type="ECO:0008006" key="12">
    <source>
        <dbReference type="Google" id="ProtNLM"/>
    </source>
</evidence>
<dbReference type="Proteomes" id="UP000635477">
    <property type="component" value="Unassembled WGS sequence"/>
</dbReference>
<accession>A0A8H4UKQ7</accession>
<keyword evidence="11" id="KW-1185">Reference proteome</keyword>
<dbReference type="PANTHER" id="PTHR37994:SF3">
    <property type="entry name" value="ER TRANSPORTER 6TM N-TERMINAL DOMAIN-CONTAINING PROTEIN"/>
    <property type="match status" value="1"/>
</dbReference>
<keyword evidence="3 6" id="KW-1133">Transmembrane helix</keyword>
<keyword evidence="4 6" id="KW-0472">Membrane</keyword>
<feature type="domain" description="Putative ER transporter 6TM N-terminal" evidence="8">
    <location>
        <begin position="24"/>
        <end position="457"/>
    </location>
</feature>
<feature type="transmembrane region" description="Helical" evidence="6">
    <location>
        <begin position="693"/>
        <end position="711"/>
    </location>
</feature>
<evidence type="ECO:0000259" key="7">
    <source>
        <dbReference type="Pfam" id="PF10334"/>
    </source>
</evidence>
<dbReference type="AlphaFoldDB" id="A0A8H4UKQ7"/>
<feature type="transmembrane region" description="Helical" evidence="6">
    <location>
        <begin position="717"/>
        <end position="737"/>
    </location>
</feature>
<gene>
    <name evidence="10" type="ORF">FZEAL_4945</name>
</gene>
<dbReference type="Pfam" id="PF13515">
    <property type="entry name" value="FUSC_2"/>
    <property type="match status" value="1"/>
</dbReference>
<comment type="caution">
    <text evidence="10">The sequence shown here is derived from an EMBL/GenBank/DDBJ whole genome shotgun (WGS) entry which is preliminary data.</text>
</comment>
<dbReference type="EMBL" id="JABEYC010000347">
    <property type="protein sequence ID" value="KAF4978725.1"/>
    <property type="molecule type" value="Genomic_DNA"/>
</dbReference>
<feature type="transmembrane region" description="Helical" evidence="6">
    <location>
        <begin position="92"/>
        <end position="113"/>
    </location>
</feature>
<evidence type="ECO:0000256" key="3">
    <source>
        <dbReference type="ARBA" id="ARBA00022989"/>
    </source>
</evidence>
<feature type="transmembrane region" description="Helical" evidence="6">
    <location>
        <begin position="215"/>
        <end position="235"/>
    </location>
</feature>
<evidence type="ECO:0000259" key="8">
    <source>
        <dbReference type="Pfam" id="PF10337"/>
    </source>
</evidence>
<dbReference type="InterPro" id="IPR018823">
    <property type="entry name" value="ArAE_2_N"/>
</dbReference>
<evidence type="ECO:0000256" key="4">
    <source>
        <dbReference type="ARBA" id="ARBA00023136"/>
    </source>
</evidence>
<feature type="domain" description="DUF2421" evidence="7">
    <location>
        <begin position="775"/>
        <end position="985"/>
    </location>
</feature>
<feature type="region of interest" description="Disordered" evidence="5">
    <location>
        <begin position="1"/>
        <end position="20"/>
    </location>
</feature>
<feature type="domain" description="Integral membrane bound transporter" evidence="9">
    <location>
        <begin position="631"/>
        <end position="771"/>
    </location>
</feature>
<evidence type="ECO:0000313" key="10">
    <source>
        <dbReference type="EMBL" id="KAF4978725.1"/>
    </source>
</evidence>
<feature type="compositionally biased region" description="Polar residues" evidence="5">
    <location>
        <begin position="1"/>
        <end position="14"/>
    </location>
</feature>
<feature type="transmembrane region" description="Helical" evidence="6">
    <location>
        <begin position="187"/>
        <end position="208"/>
    </location>
</feature>
<organism evidence="10 11">
    <name type="scientific">Fusarium zealandicum</name>
    <dbReference type="NCBI Taxonomy" id="1053134"/>
    <lineage>
        <taxon>Eukaryota</taxon>
        <taxon>Fungi</taxon>
        <taxon>Dikarya</taxon>
        <taxon>Ascomycota</taxon>
        <taxon>Pezizomycotina</taxon>
        <taxon>Sordariomycetes</taxon>
        <taxon>Hypocreomycetidae</taxon>
        <taxon>Hypocreales</taxon>
        <taxon>Nectriaceae</taxon>
        <taxon>Fusarium</taxon>
        <taxon>Fusarium staphyleae species complex</taxon>
    </lineage>
</organism>
<feature type="transmembrane region" description="Helical" evidence="6">
    <location>
        <begin position="663"/>
        <end position="684"/>
    </location>
</feature>
<sequence length="993" mass="109833">MATQDHSSDSQQEPIKQPQQRRQLPQWLDHFNAHDLKILFRCWAAAWAATVLVFIHPTLTHIGLATFLGAIILFIVPPASILFVYLLATLSLLLGMCLAWAWGLVTMKAAFAARPDSTTQTMLGALQQQAAVTANQTGQSVAWEAQKLINDGFMLDARVTVVFYFMGCLFIYAVARMRCANPKLVVLQMFGTIVTDIFILIGPTLPGFMANVAEILIKPGAIGIGIGATCCLLFFPQSTSCVVLGQLEKFIRLSDKALSSTQKRLADDNVPLAELRATRANLIALHKAVQPSMAFLPLDFSRGLWNADDVKGLQGCVREVMFASLYLIDFHIARVQAAQKHEEHAASHRDAVIGPATEKEGYEIGQRHQMENANLMNALRNPENGAIRSQTRKTLQRTTAEVLEIGSKAVKSASEYIHAVNACRWARKPSQARFGELARDLQDCLAASREAREACVINTTKGVIESHAELFDESGRLKIDESVDRPFLPSIITSMVVEERILGMTTAVEKLLEYMIQLSQTRTTIRIWVPSRLQYAVSWLFNGRLTIPVSTASNEEDPDLATNLDAFDEQTKEARRRLEISRGYEGSSAQRKKLSRAIIATYTWLTDPAGMYALRMVIVTIATSIPASLPHTAGFFYREKGIWGVISAQTCLLLYMADFTFSLVSRALGTIIGGIMGMIAWYIGSGNGPGNPYGMAASTAVMIVPLIWWRIFLPPAFAQATIMGGATFALIIGFSWAENHIEQYGLPGKGYVAFWKRLVTVLLGFLAAFIVQLFPNPPSATKHVCKTLANSVRTMSDHYALLISHWGRTVRSDALSAVAEEISLEVAEILLSLDPSIALLKGELSFGPFEHKVLKQTQEQIQHINQALGGLLNFAATLPKELQERLALTCGVLDDRAIEDVMAVMGLVEQALRTGSPLPERLPAPLARRVFESYRVQVHSSMLTTRLVMDGDHRQYCVAVSLYLKFLTSIDDLVLVLKRALGERHIIYQWEDV</sequence>
<feature type="transmembrane region" description="Helical" evidence="6">
    <location>
        <begin position="758"/>
        <end position="775"/>
    </location>
</feature>
<keyword evidence="2 6" id="KW-0812">Transmembrane</keyword>
<dbReference type="PANTHER" id="PTHR37994">
    <property type="entry name" value="ARAE_2_N DOMAIN-CONTAINING PROTEIN-RELATED"/>
    <property type="match status" value="1"/>
</dbReference>
<proteinExistence type="predicted"/>
<name>A0A8H4UKQ7_9HYPO</name>
<feature type="transmembrane region" description="Helical" evidence="6">
    <location>
        <begin position="155"/>
        <end position="175"/>
    </location>
</feature>
<feature type="transmembrane region" description="Helical" evidence="6">
    <location>
        <begin position="609"/>
        <end position="629"/>
    </location>
</feature>
<dbReference type="InterPro" id="IPR018820">
    <property type="entry name" value="BRE4-related_DUF2421"/>
</dbReference>
<reference evidence="10" key="2">
    <citation type="submission" date="2020-05" db="EMBL/GenBank/DDBJ databases">
        <authorList>
            <person name="Kim H.-S."/>
            <person name="Proctor R.H."/>
            <person name="Brown D.W."/>
        </authorList>
    </citation>
    <scope>NUCLEOTIDE SEQUENCE</scope>
    <source>
        <strain evidence="10">NRRL 22465</strain>
    </source>
</reference>
<evidence type="ECO:0000313" key="11">
    <source>
        <dbReference type="Proteomes" id="UP000635477"/>
    </source>
</evidence>
<evidence type="ECO:0000256" key="5">
    <source>
        <dbReference type="SAM" id="MobiDB-lite"/>
    </source>
</evidence>
<dbReference type="Pfam" id="PF10337">
    <property type="entry name" value="ArAE_2_N"/>
    <property type="match status" value="1"/>
</dbReference>
<feature type="transmembrane region" description="Helical" evidence="6">
    <location>
        <begin position="62"/>
        <end position="86"/>
    </location>
</feature>
<evidence type="ECO:0000256" key="6">
    <source>
        <dbReference type="SAM" id="Phobius"/>
    </source>
</evidence>
<evidence type="ECO:0000259" key="9">
    <source>
        <dbReference type="Pfam" id="PF13515"/>
    </source>
</evidence>
<evidence type="ECO:0000256" key="1">
    <source>
        <dbReference type="ARBA" id="ARBA00004141"/>
    </source>
</evidence>
<dbReference type="InterPro" id="IPR049453">
    <property type="entry name" value="Memb_transporter_dom"/>
</dbReference>
<dbReference type="GO" id="GO:0016020">
    <property type="term" value="C:membrane"/>
    <property type="evidence" value="ECO:0007669"/>
    <property type="project" value="UniProtKB-SubCell"/>
</dbReference>